<dbReference type="STRING" id="141349.BN1232_02863"/>
<feature type="region of interest" description="Disordered" evidence="1">
    <location>
        <begin position="76"/>
        <end position="95"/>
    </location>
</feature>
<evidence type="ECO:0000313" key="2">
    <source>
        <dbReference type="EMBL" id="CQD13954.1"/>
    </source>
</evidence>
<proteinExistence type="predicted"/>
<dbReference type="EMBL" id="CTEE01000001">
    <property type="protein sequence ID" value="CQD13954.1"/>
    <property type="molecule type" value="Genomic_DNA"/>
</dbReference>
<sequence length="210" mass="20777">MRLSQPMVAGAAVATALVLTVAGCGGNQKPSPTTSGSATSSTTKSSAAPTSSAPAAPAAPAVDYTGWLIQVSDIDAPVPFTGTPPTNNPNGQPGAATTFNTQDNSHTIKATIQVLPDADAATSALNAAKSAQGGAIKHPTTDAVKIGSDGTVVSGNSPDNSKGIAVLLFTEGKAFVTLEFDGPPDTLPPPDFINDIGQKQDAAVKKGLGG</sequence>
<reference evidence="2 3" key="1">
    <citation type="submission" date="2015-03" db="EMBL/GenBank/DDBJ databases">
        <authorList>
            <person name="Urmite Genomes"/>
        </authorList>
    </citation>
    <scope>NUCLEOTIDE SEQUENCE [LARGE SCALE GENOMIC DNA]</scope>
    <source>
        <strain evidence="2 3">CSUR P1491</strain>
    </source>
</reference>
<evidence type="ECO:0000313" key="3">
    <source>
        <dbReference type="Proteomes" id="UP000199251"/>
    </source>
</evidence>
<feature type="compositionally biased region" description="Low complexity" evidence="1">
    <location>
        <begin position="30"/>
        <end position="57"/>
    </location>
</feature>
<evidence type="ECO:0008006" key="4">
    <source>
        <dbReference type="Google" id="ProtNLM"/>
    </source>
</evidence>
<feature type="region of interest" description="Disordered" evidence="1">
    <location>
        <begin position="26"/>
        <end position="57"/>
    </location>
</feature>
<gene>
    <name evidence="2" type="ORF">BN1232_02863</name>
</gene>
<protein>
    <recommendedName>
        <fullName evidence="4">Lipoprotein</fullName>
    </recommendedName>
</protein>
<dbReference type="PROSITE" id="PS51257">
    <property type="entry name" value="PROKAR_LIPOPROTEIN"/>
    <property type="match status" value="1"/>
</dbReference>
<accession>A0A0E4GY26</accession>
<evidence type="ECO:0000256" key="1">
    <source>
        <dbReference type="SAM" id="MobiDB-lite"/>
    </source>
</evidence>
<name>A0A0E4GY26_MYCLN</name>
<feature type="compositionally biased region" description="Low complexity" evidence="1">
    <location>
        <begin position="77"/>
        <end position="94"/>
    </location>
</feature>
<organism evidence="2 3">
    <name type="scientific">Mycobacterium lentiflavum</name>
    <dbReference type="NCBI Taxonomy" id="141349"/>
    <lineage>
        <taxon>Bacteria</taxon>
        <taxon>Bacillati</taxon>
        <taxon>Actinomycetota</taxon>
        <taxon>Actinomycetes</taxon>
        <taxon>Mycobacteriales</taxon>
        <taxon>Mycobacteriaceae</taxon>
        <taxon>Mycobacterium</taxon>
        <taxon>Mycobacterium simiae complex</taxon>
    </lineage>
</organism>
<dbReference type="Proteomes" id="UP000199251">
    <property type="component" value="Unassembled WGS sequence"/>
</dbReference>
<dbReference type="AlphaFoldDB" id="A0A0E4GY26"/>